<feature type="coiled-coil region" evidence="1">
    <location>
        <begin position="223"/>
        <end position="346"/>
    </location>
</feature>
<feature type="compositionally biased region" description="Basic and acidic residues" evidence="2">
    <location>
        <begin position="18"/>
        <end position="29"/>
    </location>
</feature>
<sequence>MARHSDELKSRFQSKVTASEKQHKDVKSKLEEQLKNKNAQLEKTISQLKSAGAQSSTLKDENDALRSKLNSDNIVKQALQKKIDELQKEVAEIVAKQSARESALQQDQKRLEEEKVSLTEKIRSVSDERDGVKNTVEELRGKLDALEHNLNMMIDEKKESDQKLHQAARNEVKMGSTEKELSALREQVTKLKLQQTKSSSLLEKLQAEKEASERKHGQRTALVGMLEAQLAELNDKNTEANAKLEAALYDLSQRDETIAMTKEQLEKTEKTLASTQLARKQASDSITSAQKGADAKKSKIIETLQREVQNLQIQMGRKSAAAQRLIQERESECIELRKANKVLQQEVDKGSLSDRRIFELAAQQSNRESVASAEIELRDKLVAKLSHKLEARDGDLASAEYNARKVEGQVEELCRVRRREDVNLDYLKSIVVQYLSKPPGSSEREALLPVLATLLQFDSNDYKIIEDGKNKLSWWGNVAPVMITPPTPNALASEEATSLLGRPNLSAEVSVSAPSDMNGNGRPRTSLQF</sequence>
<dbReference type="Gene3D" id="1.10.220.60">
    <property type="entry name" value="GRIP domain"/>
    <property type="match status" value="1"/>
</dbReference>
<evidence type="ECO:0000256" key="2">
    <source>
        <dbReference type="SAM" id="MobiDB-lite"/>
    </source>
</evidence>
<feature type="compositionally biased region" description="Basic and acidic residues" evidence="2">
    <location>
        <begin position="1"/>
        <end position="10"/>
    </location>
</feature>
<dbReference type="SMART" id="SM00755">
    <property type="entry name" value="Grip"/>
    <property type="match status" value="1"/>
</dbReference>
<accession>A0A7S1CYD3</accession>
<proteinExistence type="predicted"/>
<dbReference type="EMBL" id="HBFW01005352">
    <property type="protein sequence ID" value="CAD8932408.1"/>
    <property type="molecule type" value="Transcribed_RNA"/>
</dbReference>
<feature type="domain" description="GRIP" evidence="3">
    <location>
        <begin position="417"/>
        <end position="468"/>
    </location>
</feature>
<protein>
    <recommendedName>
        <fullName evidence="3">GRIP domain-containing protein</fullName>
    </recommendedName>
</protein>
<dbReference type="PROSITE" id="PS50913">
    <property type="entry name" value="GRIP"/>
    <property type="match status" value="1"/>
</dbReference>
<keyword evidence="1" id="KW-0175">Coiled coil</keyword>
<dbReference type="AlphaFoldDB" id="A0A7S1CYD3"/>
<evidence type="ECO:0000259" key="3">
    <source>
        <dbReference type="PROSITE" id="PS50913"/>
    </source>
</evidence>
<dbReference type="InterPro" id="IPR000237">
    <property type="entry name" value="GRIP_dom"/>
</dbReference>
<dbReference type="Pfam" id="PF01465">
    <property type="entry name" value="GRIP"/>
    <property type="match status" value="1"/>
</dbReference>
<reference evidence="4" key="1">
    <citation type="submission" date="2021-01" db="EMBL/GenBank/DDBJ databases">
        <authorList>
            <person name="Corre E."/>
            <person name="Pelletier E."/>
            <person name="Niang G."/>
            <person name="Scheremetjew M."/>
            <person name="Finn R."/>
            <person name="Kale V."/>
            <person name="Holt S."/>
            <person name="Cochrane G."/>
            <person name="Meng A."/>
            <person name="Brown T."/>
            <person name="Cohen L."/>
        </authorList>
    </citation>
    <scope>NUCLEOTIDE SEQUENCE</scope>
    <source>
        <strain evidence="4">ECT3854</strain>
    </source>
</reference>
<feature type="region of interest" description="Disordered" evidence="2">
    <location>
        <begin position="509"/>
        <end position="529"/>
    </location>
</feature>
<evidence type="ECO:0000313" key="4">
    <source>
        <dbReference type="EMBL" id="CAD8932408.1"/>
    </source>
</evidence>
<name>A0A7S1CYD3_CYCTE</name>
<evidence type="ECO:0000256" key="1">
    <source>
        <dbReference type="SAM" id="Coils"/>
    </source>
</evidence>
<organism evidence="4">
    <name type="scientific">Cyclophora tenuis</name>
    <name type="common">Marine diatom</name>
    <dbReference type="NCBI Taxonomy" id="216820"/>
    <lineage>
        <taxon>Eukaryota</taxon>
        <taxon>Sar</taxon>
        <taxon>Stramenopiles</taxon>
        <taxon>Ochrophyta</taxon>
        <taxon>Bacillariophyta</taxon>
        <taxon>Fragilariophyceae</taxon>
        <taxon>Fragilariophycidae</taxon>
        <taxon>Cyclophorales</taxon>
        <taxon>Cyclophoraceae</taxon>
        <taxon>Cyclophora</taxon>
    </lineage>
</organism>
<feature type="region of interest" description="Disordered" evidence="2">
    <location>
        <begin position="1"/>
        <end position="29"/>
    </location>
</feature>
<gene>
    <name evidence="4" type="ORF">CTEN0397_LOCUS3433</name>
</gene>